<feature type="compositionally biased region" description="Basic and acidic residues" evidence="2">
    <location>
        <begin position="530"/>
        <end position="540"/>
    </location>
</feature>
<dbReference type="Proteomes" id="UP000054558">
    <property type="component" value="Unassembled WGS sequence"/>
</dbReference>
<dbReference type="GO" id="GO:0008270">
    <property type="term" value="F:zinc ion binding"/>
    <property type="evidence" value="ECO:0007669"/>
    <property type="project" value="UniProtKB-KW"/>
</dbReference>
<evidence type="ECO:0000259" key="3">
    <source>
        <dbReference type="PROSITE" id="PS50089"/>
    </source>
</evidence>
<feature type="region of interest" description="Disordered" evidence="2">
    <location>
        <begin position="161"/>
        <end position="209"/>
    </location>
</feature>
<evidence type="ECO:0000313" key="5">
    <source>
        <dbReference type="Proteomes" id="UP000054558"/>
    </source>
</evidence>
<accession>A0A1Y1IA58</accession>
<reference evidence="4 5" key="1">
    <citation type="journal article" date="2014" name="Nat. Commun.">
        <title>Klebsormidium flaccidum genome reveals primary factors for plant terrestrial adaptation.</title>
        <authorList>
            <person name="Hori K."/>
            <person name="Maruyama F."/>
            <person name="Fujisawa T."/>
            <person name="Togashi T."/>
            <person name="Yamamoto N."/>
            <person name="Seo M."/>
            <person name="Sato S."/>
            <person name="Yamada T."/>
            <person name="Mori H."/>
            <person name="Tajima N."/>
            <person name="Moriyama T."/>
            <person name="Ikeuchi M."/>
            <person name="Watanabe M."/>
            <person name="Wada H."/>
            <person name="Kobayashi K."/>
            <person name="Saito M."/>
            <person name="Masuda T."/>
            <person name="Sasaki-Sekimoto Y."/>
            <person name="Mashiguchi K."/>
            <person name="Awai K."/>
            <person name="Shimojima M."/>
            <person name="Masuda S."/>
            <person name="Iwai M."/>
            <person name="Nobusawa T."/>
            <person name="Narise T."/>
            <person name="Kondo S."/>
            <person name="Saito H."/>
            <person name="Sato R."/>
            <person name="Murakawa M."/>
            <person name="Ihara Y."/>
            <person name="Oshima-Yamada Y."/>
            <person name="Ohtaka K."/>
            <person name="Satoh M."/>
            <person name="Sonobe K."/>
            <person name="Ishii M."/>
            <person name="Ohtani R."/>
            <person name="Kanamori-Sato M."/>
            <person name="Honoki R."/>
            <person name="Miyazaki D."/>
            <person name="Mochizuki H."/>
            <person name="Umetsu J."/>
            <person name="Higashi K."/>
            <person name="Shibata D."/>
            <person name="Kamiya Y."/>
            <person name="Sato N."/>
            <person name="Nakamura Y."/>
            <person name="Tabata S."/>
            <person name="Ida S."/>
            <person name="Kurokawa K."/>
            <person name="Ohta H."/>
        </authorList>
    </citation>
    <scope>NUCLEOTIDE SEQUENCE [LARGE SCALE GENOMIC DNA]</scope>
    <source>
        <strain evidence="4 5">NIES-2285</strain>
    </source>
</reference>
<feature type="region of interest" description="Disordered" evidence="2">
    <location>
        <begin position="525"/>
        <end position="545"/>
    </location>
</feature>
<name>A0A1Y1IA58_KLENI</name>
<sequence>MQDSTKHDSSAGFGKVNKEQESYTDLPAAALPLILPHLGGDLFFVAATSAVSRDWRIAATEELAQCRKLIVPECLAPAFSDEKLKQALKRMSPLGPSVLDLSECHRLTDMSMRQVILSLREVPEEISLRNCCTISWRGLKLLCRMLMALHRGELYQRQIANDERDDDSDGWKTPSLGDYDSDTPSERGGLFDSDTSSDGSGLEEVRRRRPWNRKRFQPMSVEVASDAKPSGEEANVLDDVSDLWHKVLAAEELPPGRRPLWFDQFIGWSSTQPQQPSIARDAAFAFSDDQPPTIMNLPDAAGLGSARWRLWRLKIAGVSFKECTLPKLQRYFMSMPLVWKLPDKWGVTFDCDRCKKFLCELEGDSVDAHFKCGHQFCDKCFEAHEDRAFMCSNCSVGLCPICDDESKLAERRRCTGDTCNRGFVCGTCLPAQFCKCENDGEGLPHVDGSAPKYLPLCKKCFKDKRPFESRTGEYKSYEDSYPHVFCTKCGLLKPTTEEPAEGQLSFPQVSSESVASWFLKDRRRPSVAAQKDHVPGKADEGETSTAKCLWQDESEEEFEEECQRQQDEAYEAYLRRHN</sequence>
<dbReference type="AlphaFoldDB" id="A0A1Y1IA58"/>
<feature type="domain" description="RING-type" evidence="3">
    <location>
        <begin position="351"/>
        <end position="403"/>
    </location>
</feature>
<dbReference type="PROSITE" id="PS50089">
    <property type="entry name" value="ZF_RING_2"/>
    <property type="match status" value="1"/>
</dbReference>
<keyword evidence="1" id="KW-0863">Zinc-finger</keyword>
<evidence type="ECO:0000313" key="4">
    <source>
        <dbReference type="EMBL" id="GAQ86011.1"/>
    </source>
</evidence>
<keyword evidence="1" id="KW-0479">Metal-binding</keyword>
<keyword evidence="1" id="KW-0862">Zinc</keyword>
<gene>
    <name evidence="4" type="ORF">KFL_002650080</name>
</gene>
<dbReference type="InterPro" id="IPR001841">
    <property type="entry name" value="Znf_RING"/>
</dbReference>
<evidence type="ECO:0000256" key="1">
    <source>
        <dbReference type="PROSITE-ProRule" id="PRU00175"/>
    </source>
</evidence>
<organism evidence="4 5">
    <name type="scientific">Klebsormidium nitens</name>
    <name type="common">Green alga</name>
    <name type="synonym">Ulothrix nitens</name>
    <dbReference type="NCBI Taxonomy" id="105231"/>
    <lineage>
        <taxon>Eukaryota</taxon>
        <taxon>Viridiplantae</taxon>
        <taxon>Streptophyta</taxon>
        <taxon>Klebsormidiophyceae</taxon>
        <taxon>Klebsormidiales</taxon>
        <taxon>Klebsormidiaceae</taxon>
        <taxon>Klebsormidium</taxon>
    </lineage>
</organism>
<keyword evidence="5" id="KW-1185">Reference proteome</keyword>
<dbReference type="EMBL" id="DF237214">
    <property type="protein sequence ID" value="GAQ86011.1"/>
    <property type="molecule type" value="Genomic_DNA"/>
</dbReference>
<protein>
    <recommendedName>
        <fullName evidence="3">RING-type domain-containing protein</fullName>
    </recommendedName>
</protein>
<evidence type="ECO:0000256" key="2">
    <source>
        <dbReference type="SAM" id="MobiDB-lite"/>
    </source>
</evidence>
<proteinExistence type="predicted"/>